<name>A0ABT0AZ43_9SPHN</name>
<dbReference type="Proteomes" id="UP001162880">
    <property type="component" value="Unassembled WGS sequence"/>
</dbReference>
<keyword evidence="2" id="KW-1185">Reference proteome</keyword>
<dbReference type="InterPro" id="IPR029045">
    <property type="entry name" value="ClpP/crotonase-like_dom_sf"/>
</dbReference>
<dbReference type="PANTHER" id="PTHR11941">
    <property type="entry name" value="ENOYL-COA HYDRATASE-RELATED"/>
    <property type="match status" value="1"/>
</dbReference>
<evidence type="ECO:0000313" key="1">
    <source>
        <dbReference type="EMBL" id="MCJ2178076.1"/>
    </source>
</evidence>
<accession>A0ABT0AZ43</accession>
<organism evidence="1 2">
    <name type="scientific">Novosphingobium album</name>
    <name type="common">ex Hu et al. 2023</name>
    <dbReference type="NCBI Taxonomy" id="2930093"/>
    <lineage>
        <taxon>Bacteria</taxon>
        <taxon>Pseudomonadati</taxon>
        <taxon>Pseudomonadota</taxon>
        <taxon>Alphaproteobacteria</taxon>
        <taxon>Sphingomonadales</taxon>
        <taxon>Sphingomonadaceae</taxon>
        <taxon>Novosphingobium</taxon>
    </lineage>
</organism>
<reference evidence="1" key="1">
    <citation type="submission" date="2022-03" db="EMBL/GenBank/DDBJ databases">
        <title>Identification of a novel bacterium isolated from mangrove sediments.</title>
        <authorList>
            <person name="Pan X."/>
        </authorList>
    </citation>
    <scope>NUCLEOTIDE SEQUENCE</scope>
    <source>
        <strain evidence="1">B2580</strain>
    </source>
</reference>
<dbReference type="PANTHER" id="PTHR11941:SF54">
    <property type="entry name" value="ENOYL-COA HYDRATASE, MITOCHONDRIAL"/>
    <property type="match status" value="1"/>
</dbReference>
<dbReference type="Pfam" id="PF00378">
    <property type="entry name" value="ECH_1"/>
    <property type="match status" value="1"/>
</dbReference>
<sequence>MNLLDEAMFADLERLVEWLEAAEEVKVAVFESADDHFFIAHADLGMLSRMPMPAPQDVTGPSPHQQVFARFQRLPQLTIGKLRGIARGGGSEFLLALDLRYGARETAVLGQPELPLGFPPGCGATQRLPRLVGRSHAIEAIMSGRDYNADEAERIGWLTRSMPDADLDAFVEDLAGRVASFPKVAIVQAKRAIDASLAPADAGSAAEFFGFLTAFGQPEAKTRVQKAMANGFQTRSVERTCLDDWVSCIAP</sequence>
<protein>
    <submittedName>
        <fullName evidence="1">Enoyl-CoA hydratase/isomerase family protein</fullName>
    </submittedName>
</protein>
<proteinExistence type="predicted"/>
<dbReference type="InterPro" id="IPR001753">
    <property type="entry name" value="Enoyl-CoA_hydra/iso"/>
</dbReference>
<dbReference type="SUPFAM" id="SSF52096">
    <property type="entry name" value="ClpP/crotonase"/>
    <property type="match status" value="1"/>
</dbReference>
<gene>
    <name evidence="1" type="ORF">MTR64_05840</name>
</gene>
<comment type="caution">
    <text evidence="1">The sequence shown here is derived from an EMBL/GenBank/DDBJ whole genome shotgun (WGS) entry which is preliminary data.</text>
</comment>
<evidence type="ECO:0000313" key="2">
    <source>
        <dbReference type="Proteomes" id="UP001162880"/>
    </source>
</evidence>
<dbReference type="CDD" id="cd06558">
    <property type="entry name" value="crotonase-like"/>
    <property type="match status" value="1"/>
</dbReference>
<dbReference type="Gene3D" id="3.90.226.10">
    <property type="entry name" value="2-enoyl-CoA Hydratase, Chain A, domain 1"/>
    <property type="match status" value="1"/>
</dbReference>
<dbReference type="EMBL" id="JALHLE010000007">
    <property type="protein sequence ID" value="MCJ2178076.1"/>
    <property type="molecule type" value="Genomic_DNA"/>
</dbReference>